<proteinExistence type="predicted"/>
<evidence type="ECO:0000259" key="1">
    <source>
        <dbReference type="Pfam" id="PF14301"/>
    </source>
</evidence>
<dbReference type="EMBL" id="JAGGJU010000010">
    <property type="protein sequence ID" value="MBP1852113.1"/>
    <property type="molecule type" value="Genomic_DNA"/>
</dbReference>
<keyword evidence="3" id="KW-1185">Reference proteome</keyword>
<dbReference type="RefSeq" id="WP_209946961.1">
    <property type="nucleotide sequence ID" value="NZ_JAGGJU010000010.1"/>
</dbReference>
<feature type="domain" description="DUF4376" evidence="1">
    <location>
        <begin position="82"/>
        <end position="182"/>
    </location>
</feature>
<dbReference type="Pfam" id="PF14301">
    <property type="entry name" value="DUF4376"/>
    <property type="match status" value="1"/>
</dbReference>
<comment type="caution">
    <text evidence="2">The sequence shown here is derived from an EMBL/GenBank/DDBJ whole genome shotgun (WGS) entry which is preliminary data.</text>
</comment>
<evidence type="ECO:0000313" key="2">
    <source>
        <dbReference type="EMBL" id="MBP1852113.1"/>
    </source>
</evidence>
<accession>A0ABS4E2F4</accession>
<dbReference type="Proteomes" id="UP000759443">
    <property type="component" value="Unassembled WGS sequence"/>
</dbReference>
<name>A0ABS4E2F4_9HYPH</name>
<sequence length="197" mass="21848">MIENTPAPQIIEVFSVSAMKEAECFKIDLELIDLLGDRYRTFYVSQPDDTFGLNPNIRKWLADNAGTFSIEPYVQPPIGGESVDAERDRRIALGFTFDGVRYQFRPEDEANITGAGSLAGLAIAAGAEAGDLRWADLDHDFAWIAEDNSLHPMDAETMFAFSKAAMAHKQAHIFAGRALKNMDPIPADYATNDVYWP</sequence>
<gene>
    <name evidence="2" type="ORF">J2Z17_003568</name>
</gene>
<evidence type="ECO:0000313" key="3">
    <source>
        <dbReference type="Proteomes" id="UP000759443"/>
    </source>
</evidence>
<dbReference type="InterPro" id="IPR025484">
    <property type="entry name" value="DUF4376"/>
</dbReference>
<reference evidence="2 3" key="1">
    <citation type="submission" date="2021-03" db="EMBL/GenBank/DDBJ databases">
        <title>Genomic Encyclopedia of Type Strains, Phase IV (KMG-IV): sequencing the most valuable type-strain genomes for metagenomic binning, comparative biology and taxonomic classification.</title>
        <authorList>
            <person name="Goeker M."/>
        </authorList>
    </citation>
    <scope>NUCLEOTIDE SEQUENCE [LARGE SCALE GENOMIC DNA]</scope>
    <source>
        <strain evidence="2 3">DSM 21600</strain>
    </source>
</reference>
<organism evidence="2 3">
    <name type="scientific">Rhizobium halophytocola</name>
    <dbReference type="NCBI Taxonomy" id="735519"/>
    <lineage>
        <taxon>Bacteria</taxon>
        <taxon>Pseudomonadati</taxon>
        <taxon>Pseudomonadota</taxon>
        <taxon>Alphaproteobacteria</taxon>
        <taxon>Hyphomicrobiales</taxon>
        <taxon>Rhizobiaceae</taxon>
        <taxon>Rhizobium/Agrobacterium group</taxon>
        <taxon>Rhizobium</taxon>
    </lineage>
</organism>
<protein>
    <recommendedName>
        <fullName evidence="1">DUF4376 domain-containing protein</fullName>
    </recommendedName>
</protein>